<proteinExistence type="predicted"/>
<evidence type="ECO:0000313" key="3">
    <source>
        <dbReference type="Proteomes" id="UP000282551"/>
    </source>
</evidence>
<evidence type="ECO:0000313" key="2">
    <source>
        <dbReference type="EMBL" id="VEG48075.1"/>
    </source>
</evidence>
<protein>
    <submittedName>
        <fullName evidence="2">Uncharacterized protein</fullName>
    </submittedName>
</protein>
<dbReference type="RefSeq" id="WP_170217437.1">
    <property type="nucleotide sequence ID" value="NZ_AP022604.1"/>
</dbReference>
<gene>
    <name evidence="2" type="ORF">NCTC10485_02368</name>
</gene>
<accession>A0A3S4S9F9</accession>
<dbReference type="EMBL" id="LR134355">
    <property type="protein sequence ID" value="VEG48075.1"/>
    <property type="molecule type" value="Genomic_DNA"/>
</dbReference>
<keyword evidence="3" id="KW-1185">Reference proteome</keyword>
<dbReference type="Proteomes" id="UP000282551">
    <property type="component" value="Chromosome"/>
</dbReference>
<feature type="region of interest" description="Disordered" evidence="1">
    <location>
        <begin position="1"/>
        <end position="52"/>
    </location>
</feature>
<sequence>MGKHSKDNATGPEPGQEPPAPGPTDQGGKGGMATREVAPDIAEPSSDSDTRD</sequence>
<reference evidence="2 3" key="1">
    <citation type="submission" date="2018-12" db="EMBL/GenBank/DDBJ databases">
        <authorList>
            <consortium name="Pathogen Informatics"/>
        </authorList>
    </citation>
    <scope>NUCLEOTIDE SEQUENCE [LARGE SCALE GENOMIC DNA]</scope>
    <source>
        <strain evidence="2 3">NCTC10485</strain>
    </source>
</reference>
<organism evidence="2 3">
    <name type="scientific">Mycolicibacterium chitae</name>
    <name type="common">Mycobacterium chitae</name>
    <dbReference type="NCBI Taxonomy" id="1792"/>
    <lineage>
        <taxon>Bacteria</taxon>
        <taxon>Bacillati</taxon>
        <taxon>Actinomycetota</taxon>
        <taxon>Actinomycetes</taxon>
        <taxon>Mycobacteriales</taxon>
        <taxon>Mycobacteriaceae</taxon>
        <taxon>Mycolicibacterium</taxon>
    </lineage>
</organism>
<dbReference type="AlphaFoldDB" id="A0A3S4S9F9"/>
<evidence type="ECO:0000256" key="1">
    <source>
        <dbReference type="SAM" id="MobiDB-lite"/>
    </source>
</evidence>
<name>A0A3S4S9F9_MYCCI</name>